<proteinExistence type="predicted"/>
<evidence type="ECO:0000256" key="1">
    <source>
        <dbReference type="SAM" id="MobiDB-lite"/>
    </source>
</evidence>
<feature type="chain" id="PRO_5043460741" evidence="2">
    <location>
        <begin position="23"/>
        <end position="193"/>
    </location>
</feature>
<dbReference type="EMBL" id="CAWUPB010001160">
    <property type="protein sequence ID" value="CAK7341101.1"/>
    <property type="molecule type" value="Genomic_DNA"/>
</dbReference>
<dbReference type="AlphaFoldDB" id="A0AAV1RZT6"/>
<keyword evidence="4" id="KW-1185">Reference proteome</keyword>
<name>A0AAV1RZT6_9ROSI</name>
<feature type="signal peptide" evidence="2">
    <location>
        <begin position="1"/>
        <end position="22"/>
    </location>
</feature>
<comment type="caution">
    <text evidence="3">The sequence shown here is derived from an EMBL/GenBank/DDBJ whole genome shotgun (WGS) entry which is preliminary data.</text>
</comment>
<sequence length="193" mass="21531">MGAISYFLTFLLIHGLLLSSHSRCICKAFAWEAPSRPSSDAISSNDVPFHNLGLHRRAKPSPPPPTVNPPIHFSPPPPRAPPPPPSRRNTGKASAWEAPSWSSPDGISTNQFSYYKLRGCLEGEDHDLRLQGLTFLFITKVLLLGHHHRQRHHEDIQIHHHHVDARYHASKGCLVIHMDMVSSIKGFLLSSVS</sequence>
<feature type="region of interest" description="Disordered" evidence="1">
    <location>
        <begin position="52"/>
        <end position="102"/>
    </location>
</feature>
<evidence type="ECO:0000313" key="4">
    <source>
        <dbReference type="Proteomes" id="UP001314170"/>
    </source>
</evidence>
<keyword evidence="2" id="KW-0732">Signal</keyword>
<evidence type="ECO:0000313" key="3">
    <source>
        <dbReference type="EMBL" id="CAK7341101.1"/>
    </source>
</evidence>
<protein>
    <submittedName>
        <fullName evidence="3">Uncharacterized protein</fullName>
    </submittedName>
</protein>
<dbReference type="Proteomes" id="UP001314170">
    <property type="component" value="Unassembled WGS sequence"/>
</dbReference>
<feature type="compositionally biased region" description="Pro residues" evidence="1">
    <location>
        <begin position="60"/>
        <end position="86"/>
    </location>
</feature>
<feature type="compositionally biased region" description="Low complexity" evidence="1">
    <location>
        <begin position="93"/>
        <end position="102"/>
    </location>
</feature>
<organism evidence="3 4">
    <name type="scientific">Dovyalis caffra</name>
    <dbReference type="NCBI Taxonomy" id="77055"/>
    <lineage>
        <taxon>Eukaryota</taxon>
        <taxon>Viridiplantae</taxon>
        <taxon>Streptophyta</taxon>
        <taxon>Embryophyta</taxon>
        <taxon>Tracheophyta</taxon>
        <taxon>Spermatophyta</taxon>
        <taxon>Magnoliopsida</taxon>
        <taxon>eudicotyledons</taxon>
        <taxon>Gunneridae</taxon>
        <taxon>Pentapetalae</taxon>
        <taxon>rosids</taxon>
        <taxon>fabids</taxon>
        <taxon>Malpighiales</taxon>
        <taxon>Salicaceae</taxon>
        <taxon>Flacourtieae</taxon>
        <taxon>Dovyalis</taxon>
    </lineage>
</organism>
<accession>A0AAV1RZT6</accession>
<gene>
    <name evidence="3" type="ORF">DCAF_LOCUS16114</name>
</gene>
<reference evidence="3 4" key="1">
    <citation type="submission" date="2024-01" db="EMBL/GenBank/DDBJ databases">
        <authorList>
            <person name="Waweru B."/>
        </authorList>
    </citation>
    <scope>NUCLEOTIDE SEQUENCE [LARGE SCALE GENOMIC DNA]</scope>
</reference>
<evidence type="ECO:0000256" key="2">
    <source>
        <dbReference type="SAM" id="SignalP"/>
    </source>
</evidence>